<dbReference type="Gene3D" id="3.40.710.10">
    <property type="entry name" value="DD-peptidase/beta-lactamase superfamily"/>
    <property type="match status" value="1"/>
</dbReference>
<dbReference type="EMBL" id="FPBD01000001">
    <property type="protein sequence ID" value="SFT44770.1"/>
    <property type="molecule type" value="Genomic_DNA"/>
</dbReference>
<dbReference type="InterPro" id="IPR012338">
    <property type="entry name" value="Beta-lactam/transpept-like"/>
</dbReference>
<evidence type="ECO:0000313" key="2">
    <source>
        <dbReference type="EMBL" id="SFT44770.1"/>
    </source>
</evidence>
<dbReference type="PANTHER" id="PTHR43283:SF7">
    <property type="entry name" value="BETA-LACTAMASE-RELATED DOMAIN-CONTAINING PROTEIN"/>
    <property type="match status" value="1"/>
</dbReference>
<dbReference type="InterPro" id="IPR050789">
    <property type="entry name" value="Diverse_Enzym_Activities"/>
</dbReference>
<feature type="domain" description="Beta-lactamase-related" evidence="1">
    <location>
        <begin position="75"/>
        <end position="335"/>
    </location>
</feature>
<gene>
    <name evidence="2" type="ORF">SAMN05444141_101606</name>
</gene>
<dbReference type="PANTHER" id="PTHR43283">
    <property type="entry name" value="BETA-LACTAMASE-RELATED"/>
    <property type="match status" value="1"/>
</dbReference>
<dbReference type="Proteomes" id="UP000183371">
    <property type="component" value="Unassembled WGS sequence"/>
</dbReference>
<reference evidence="3" key="1">
    <citation type="submission" date="2016-10" db="EMBL/GenBank/DDBJ databases">
        <authorList>
            <person name="Varghese N."/>
            <person name="Submissions S."/>
        </authorList>
    </citation>
    <scope>NUCLEOTIDE SEQUENCE [LARGE SCALE GENOMIC DNA]</scope>
    <source>
        <strain evidence="3">DSM 17465</strain>
    </source>
</reference>
<name>A0A1I6Y2I8_9HYPH</name>
<accession>A0A1I6Y2I8</accession>
<dbReference type="InterPro" id="IPR001466">
    <property type="entry name" value="Beta-lactam-related"/>
</dbReference>
<proteinExistence type="predicted"/>
<sequence length="403" mass="44997">MKRRYLLGALVFVTIAASLLTYLIQTGERGLARQTQPSRDIDVTRLDASEIKSLGWDPKGLDVVFNYAASLSTDAFMIVTDGQRVGTFGDLSKLYNVHSIRKSLLSAVIGQHLALPENHLRLDATLMELGIDDAPISLTNLQRKTTVRHLLQSVSGINHPAAASGSLREEIDKRLGHAENQPGTIWAYNNWDYNTLTTVFENVTGSEVAVAFEDRIAKPIGMQDFDRSAVSYLSDPQKSEHKAAMFKMSARDLARVGTLYLNHGVVDGQRVLVENWTSLMSEDFAETGYGGLRMGHGYLWWIPATETGLPEGTFWAWGLGNQALMVIPEWNTVVVHQSDTTEFLKRFIPLISGENMTGEAAIEQLIFSCLKRAARETEYCIEHRFTTKREFKQLMSLIVAARE</sequence>
<dbReference type="SUPFAM" id="SSF56601">
    <property type="entry name" value="beta-lactamase/transpeptidase-like"/>
    <property type="match status" value="1"/>
</dbReference>
<protein>
    <submittedName>
        <fullName evidence="2">CubicO group peptidase, beta-lactamase class C family</fullName>
    </submittedName>
</protein>
<keyword evidence="3" id="KW-1185">Reference proteome</keyword>
<dbReference type="Pfam" id="PF00144">
    <property type="entry name" value="Beta-lactamase"/>
    <property type="match status" value="1"/>
</dbReference>
<organism evidence="2 3">
    <name type="scientific">Pseudovibrio denitrificans</name>
    <dbReference type="NCBI Taxonomy" id="258256"/>
    <lineage>
        <taxon>Bacteria</taxon>
        <taxon>Pseudomonadati</taxon>
        <taxon>Pseudomonadota</taxon>
        <taxon>Alphaproteobacteria</taxon>
        <taxon>Hyphomicrobiales</taxon>
        <taxon>Stappiaceae</taxon>
        <taxon>Pseudovibrio</taxon>
    </lineage>
</organism>
<evidence type="ECO:0000313" key="3">
    <source>
        <dbReference type="Proteomes" id="UP000183371"/>
    </source>
</evidence>
<evidence type="ECO:0000259" key="1">
    <source>
        <dbReference type="Pfam" id="PF00144"/>
    </source>
</evidence>
<dbReference type="AlphaFoldDB" id="A0A1I6Y2I8"/>